<evidence type="ECO:0000256" key="1">
    <source>
        <dbReference type="SAM" id="Phobius"/>
    </source>
</evidence>
<evidence type="ECO:0000313" key="2">
    <source>
        <dbReference type="EMBL" id="RGB76132.1"/>
    </source>
</evidence>
<sequence length="341" mass="39372">MERMKIRNPKIKKWRGLLILALIGAIIAVAMEIYLSDHALTPDQISKKGQYCAVTSRWMSDAFATETMNGEDTYDYFLVLSEDSDRFFMIRSWTDDEQCLKYIDSLYESGEYEKIDQEWTGGSQPVDDEVKNYAIQYVSEYLGMNLTTDMYDDYFYSYCMDLTSMGDMDTVIGGMLLMFALLLIGLLGCLISAIRWHGRIAALKRQDFFPKFEQNWMQSGEKMDTKHRQVVVVKDFLLVPSYKDIVIPLDQVVWCYVLPLAKKNYGLYIMGTDGKAVLVCRVKEKGSVYVREYLEQIHLSAPWMAIGYSAENRQAFGAYEKSETIAKIIAKKDKMMSQFPF</sequence>
<organism evidence="2 3">
    <name type="scientific">Coprococcus catus</name>
    <dbReference type="NCBI Taxonomy" id="116085"/>
    <lineage>
        <taxon>Bacteria</taxon>
        <taxon>Bacillati</taxon>
        <taxon>Bacillota</taxon>
        <taxon>Clostridia</taxon>
        <taxon>Lachnospirales</taxon>
        <taxon>Lachnospiraceae</taxon>
        <taxon>Coprococcus</taxon>
    </lineage>
</organism>
<dbReference type="Proteomes" id="UP000260773">
    <property type="component" value="Unassembled WGS sequence"/>
</dbReference>
<dbReference type="InterPro" id="IPR046555">
    <property type="entry name" value="DUF6709"/>
</dbReference>
<name>A0A3E2TJ88_9FIRM</name>
<keyword evidence="1" id="KW-0812">Transmembrane</keyword>
<dbReference type="EMBL" id="QVEP01000041">
    <property type="protein sequence ID" value="RGB76132.1"/>
    <property type="molecule type" value="Genomic_DNA"/>
</dbReference>
<keyword evidence="1" id="KW-1133">Transmembrane helix</keyword>
<comment type="caution">
    <text evidence="2">The sequence shown here is derived from an EMBL/GenBank/DDBJ whole genome shotgun (WGS) entry which is preliminary data.</text>
</comment>
<proteinExistence type="predicted"/>
<evidence type="ECO:0000313" key="3">
    <source>
        <dbReference type="Proteomes" id="UP000260773"/>
    </source>
</evidence>
<dbReference type="AlphaFoldDB" id="A0A3E2TJ88"/>
<dbReference type="Pfam" id="PF20456">
    <property type="entry name" value="DUF6709"/>
    <property type="match status" value="1"/>
</dbReference>
<keyword evidence="1" id="KW-0472">Membrane</keyword>
<feature type="transmembrane region" description="Helical" evidence="1">
    <location>
        <begin position="171"/>
        <end position="196"/>
    </location>
</feature>
<reference evidence="2 3" key="1">
    <citation type="submission" date="2018-08" db="EMBL/GenBank/DDBJ databases">
        <title>A genome reference for cultivated species of the human gut microbiota.</title>
        <authorList>
            <person name="Zou Y."/>
            <person name="Xue W."/>
            <person name="Luo G."/>
        </authorList>
    </citation>
    <scope>NUCLEOTIDE SEQUENCE [LARGE SCALE GENOMIC DNA]</scope>
    <source>
        <strain evidence="2 3">AF45-17</strain>
    </source>
</reference>
<protein>
    <submittedName>
        <fullName evidence="2">Uncharacterized protein</fullName>
    </submittedName>
</protein>
<accession>A0A3E2TJ88</accession>
<gene>
    <name evidence="2" type="ORF">DW070_13385</name>
</gene>